<dbReference type="InterPro" id="IPR036412">
    <property type="entry name" value="HAD-like_sf"/>
</dbReference>
<dbReference type="KEGG" id="tet:TTHERM_000357109"/>
<dbReference type="EMBL" id="GG662749">
    <property type="protein sequence ID" value="EWS75293.1"/>
    <property type="molecule type" value="Genomic_DNA"/>
</dbReference>
<gene>
    <name evidence="1" type="ORF">TTHERM_000357109</name>
</gene>
<name>W7XEW4_TETTS</name>
<keyword evidence="2" id="KW-1185">Reference proteome</keyword>
<sequence length="366" mass="41812">MNRSLKKILPIIVSDIDGVLIQEQKAILGVPEALKQVRKPLGQLHPIQYANEQKSQLPFVLLTNNQYNNSTEQQRIGILNQQLGLLNPYEMITPNQLVMNYTAIKPHLQSYKDKLILVAGIDEEHIFLKDSGITNFITLEEYAALFPFLVPISKRNQADVEPTRQKIQKRLNLSEINILEPLQINAVFILGEVVKWEECVQIICDLLTTSDGRIAQVFPNPAPEKTIQIYVSSNTIIYREKGQLPKVGSGMLQLAIDQCYQLMHHKPIPKSTFKTFGKPQRSAFEAALQKALELIDEQKYQAGQIYMIGDNYNQDILGAKEMGWKTILVKQGQNKQGEKHNSDYIVKDFQQAVKLIFKKHQFNYDI</sequence>
<dbReference type="GeneID" id="24438595"/>
<dbReference type="GO" id="GO:0016791">
    <property type="term" value="F:phosphatase activity"/>
    <property type="evidence" value="ECO:0007669"/>
    <property type="project" value="TreeGrafter"/>
</dbReference>
<protein>
    <submittedName>
        <fullName evidence="1">HAD-family sub IIA hydrolase, TIGR01456, CECR5 containing protein, putative</fullName>
    </submittedName>
</protein>
<dbReference type="AlphaFoldDB" id="W7XEW4"/>
<dbReference type="GO" id="GO:0005737">
    <property type="term" value="C:cytoplasm"/>
    <property type="evidence" value="ECO:0007669"/>
    <property type="project" value="TreeGrafter"/>
</dbReference>
<organism evidence="1 2">
    <name type="scientific">Tetrahymena thermophila (strain SB210)</name>
    <dbReference type="NCBI Taxonomy" id="312017"/>
    <lineage>
        <taxon>Eukaryota</taxon>
        <taxon>Sar</taxon>
        <taxon>Alveolata</taxon>
        <taxon>Ciliophora</taxon>
        <taxon>Intramacronucleata</taxon>
        <taxon>Oligohymenophorea</taxon>
        <taxon>Hymenostomatida</taxon>
        <taxon>Tetrahymenina</taxon>
        <taxon>Tetrahymenidae</taxon>
        <taxon>Tetrahymena</taxon>
    </lineage>
</organism>
<dbReference type="Gene3D" id="3.40.50.1000">
    <property type="entry name" value="HAD superfamily/HAD-like"/>
    <property type="match status" value="2"/>
</dbReference>
<keyword evidence="1" id="KW-0378">Hydrolase</keyword>
<dbReference type="InterPro" id="IPR006357">
    <property type="entry name" value="HAD-SF_hydro_IIA"/>
</dbReference>
<proteinExistence type="predicted"/>
<evidence type="ECO:0000313" key="1">
    <source>
        <dbReference type="EMBL" id="EWS75293.1"/>
    </source>
</evidence>
<dbReference type="RefSeq" id="XP_012652284.1">
    <property type="nucleotide sequence ID" value="XM_012796830.1"/>
</dbReference>
<reference evidence="2" key="1">
    <citation type="journal article" date="2006" name="PLoS Biol.">
        <title>Macronuclear genome sequence of the ciliate Tetrahymena thermophila, a model eukaryote.</title>
        <authorList>
            <person name="Eisen J.A."/>
            <person name="Coyne R.S."/>
            <person name="Wu M."/>
            <person name="Wu D."/>
            <person name="Thiagarajan M."/>
            <person name="Wortman J.R."/>
            <person name="Badger J.H."/>
            <person name="Ren Q."/>
            <person name="Amedeo P."/>
            <person name="Jones K.M."/>
            <person name="Tallon L.J."/>
            <person name="Delcher A.L."/>
            <person name="Salzberg S.L."/>
            <person name="Silva J.C."/>
            <person name="Haas B.J."/>
            <person name="Majoros W.H."/>
            <person name="Farzad M."/>
            <person name="Carlton J.M."/>
            <person name="Smith R.K. Jr."/>
            <person name="Garg J."/>
            <person name="Pearlman R.E."/>
            <person name="Karrer K.M."/>
            <person name="Sun L."/>
            <person name="Manning G."/>
            <person name="Elde N.C."/>
            <person name="Turkewitz A.P."/>
            <person name="Asai D.J."/>
            <person name="Wilkes D.E."/>
            <person name="Wang Y."/>
            <person name="Cai H."/>
            <person name="Collins K."/>
            <person name="Stewart B.A."/>
            <person name="Lee S.R."/>
            <person name="Wilamowska K."/>
            <person name="Weinberg Z."/>
            <person name="Ruzzo W.L."/>
            <person name="Wloga D."/>
            <person name="Gaertig J."/>
            <person name="Frankel J."/>
            <person name="Tsao C.-C."/>
            <person name="Gorovsky M.A."/>
            <person name="Keeling P.J."/>
            <person name="Waller R.F."/>
            <person name="Patron N.J."/>
            <person name="Cherry J.M."/>
            <person name="Stover N.A."/>
            <person name="Krieger C.J."/>
            <person name="del Toro C."/>
            <person name="Ryder H.F."/>
            <person name="Williamson S.C."/>
            <person name="Barbeau R.A."/>
            <person name="Hamilton E.P."/>
            <person name="Orias E."/>
        </authorList>
    </citation>
    <scope>NUCLEOTIDE SEQUENCE [LARGE SCALE GENOMIC DNA]</scope>
    <source>
        <strain evidence="2">SB210</strain>
    </source>
</reference>
<dbReference type="InParanoid" id="W7XEW4"/>
<dbReference type="STRING" id="312017.W7XEW4"/>
<dbReference type="Pfam" id="PF13242">
    <property type="entry name" value="Hydrolase_like"/>
    <property type="match status" value="1"/>
</dbReference>
<dbReference type="InterPro" id="IPR023214">
    <property type="entry name" value="HAD_sf"/>
</dbReference>
<dbReference type="NCBIfam" id="TIGR01460">
    <property type="entry name" value="HAD-SF-IIA"/>
    <property type="match status" value="1"/>
</dbReference>
<dbReference type="Proteomes" id="UP000009168">
    <property type="component" value="Unassembled WGS sequence"/>
</dbReference>
<evidence type="ECO:0000313" key="2">
    <source>
        <dbReference type="Proteomes" id="UP000009168"/>
    </source>
</evidence>
<dbReference type="PANTHER" id="PTHR19288:SF93">
    <property type="entry name" value="FI11325P-RELATED"/>
    <property type="match status" value="1"/>
</dbReference>
<dbReference type="Pfam" id="PF13344">
    <property type="entry name" value="Hydrolase_6"/>
    <property type="match status" value="1"/>
</dbReference>
<dbReference type="PANTHER" id="PTHR19288">
    <property type="entry name" value="4-NITROPHENYLPHOSPHATASE-RELATED"/>
    <property type="match status" value="1"/>
</dbReference>
<dbReference type="SUPFAM" id="SSF56784">
    <property type="entry name" value="HAD-like"/>
    <property type="match status" value="1"/>
</dbReference>
<accession>W7XEW4</accession>
<dbReference type="OrthoDB" id="10251048at2759"/>